<dbReference type="HOGENOM" id="CLU_308159_0_0_1"/>
<feature type="compositionally biased region" description="Basic and acidic residues" evidence="2">
    <location>
        <begin position="723"/>
        <end position="733"/>
    </location>
</feature>
<gene>
    <name evidence="3" type="ORF">G647_09641</name>
</gene>
<accession>V9DLC9</accession>
<evidence type="ECO:0000313" key="3">
    <source>
        <dbReference type="EMBL" id="ETI27451.1"/>
    </source>
</evidence>
<sequence>MESEPASKEATAPISPFSFRWVGAPEAALPVVRTFLQDVSDQLHWAIDVGGVREVVFQQVLPPLHTVLSALRHIRAVPSISIDELATHEGDLSRRAQELELVAMQIHTVVQGLKSKLDWAEDPRDSKTHLESMPPEAVAILVKKRYDQLHDRAEQYAHLNCKLWEDSQNLALEVNRLEEAVEILRDGLKLEEECRRAMEMSVNEEMQRERARMASRETQFSEVQEQLRHKEKLVQEAKHTEARLGDELQSEKEARHSVVKERDNLAESVRRLLTDLDATRKELQAQAQRIRSVQQENEDLACANMELRAKNLSLGAEVQARIEDKKILRAEHGKVVANLEAAHDKAMKDLEGAHGKAMKDLEAVHEHAVASLEAAHGTVVANREAAHGKAVAGLEAEHGKAAKDLEAAHGKVVANLEAEHSKVVANREAAHGKVVASLEAEQGTVANLEAENRALKLQLRLQTDRANTAQREKLEKDKECTHVRAMLAEAHAQYGRERVSHHKANLELTALRDQAAGSERDASHETDLTLQIQELESSLANESLLRHKDKTEYEAARESMSARHAKEISTLKLDLDQLGQKLEDVMVQHEREICTKDADHHSTLTAAQKETEAALRKASRLEKTLQERCKRYEGQIRRQDADHAFKMATAQSEAREAQNAASHLRTELEQAKKAQKEASTLRKKLEELRKQSQADPKSIQTLSTPSTAGTKRHLPATNNSAVEENRPPNRDPENVMDGLLVAGQGSRYESPAIRDAGINLICEDSAFSRTQTSNPSRKRGHTDLEPATPTLSNAKRPYLQNHTQKVTATIEIIPSYATPAPSPLSSPAGKPDQPHEHPVSVPQHVTPMWQRPEPVHASAHAPKASADLTPQSRPGSRNGIEKEALVRPEAQRQYQSRPPDSTPSPQLPMRGAGEGSISPRTIHPLMPPTWADLRIPTTSMRTLLPKPIRLRPWTPPPE</sequence>
<dbReference type="GeneID" id="19988134"/>
<keyword evidence="1" id="KW-0175">Coiled coil</keyword>
<dbReference type="EMBL" id="KB822698">
    <property type="protein sequence ID" value="ETI27451.1"/>
    <property type="molecule type" value="Genomic_DNA"/>
</dbReference>
<feature type="region of interest" description="Disordered" evidence="2">
    <location>
        <begin position="648"/>
        <end position="736"/>
    </location>
</feature>
<dbReference type="OrthoDB" id="2289094at2759"/>
<feature type="region of interest" description="Disordered" evidence="2">
    <location>
        <begin position="768"/>
        <end position="799"/>
    </location>
</feature>
<feature type="compositionally biased region" description="Basic and acidic residues" evidence="2">
    <location>
        <begin position="664"/>
        <end position="692"/>
    </location>
</feature>
<feature type="region of interest" description="Disordered" evidence="2">
    <location>
        <begin position="853"/>
        <end position="931"/>
    </location>
</feature>
<feature type="compositionally biased region" description="Polar residues" evidence="2">
    <location>
        <begin position="693"/>
        <end position="709"/>
    </location>
</feature>
<organism evidence="3 4">
    <name type="scientific">Cladophialophora carrionii CBS 160.54</name>
    <dbReference type="NCBI Taxonomy" id="1279043"/>
    <lineage>
        <taxon>Eukaryota</taxon>
        <taxon>Fungi</taxon>
        <taxon>Dikarya</taxon>
        <taxon>Ascomycota</taxon>
        <taxon>Pezizomycotina</taxon>
        <taxon>Eurotiomycetes</taxon>
        <taxon>Chaetothyriomycetidae</taxon>
        <taxon>Chaetothyriales</taxon>
        <taxon>Herpotrichiellaceae</taxon>
        <taxon>Cladophialophora</taxon>
    </lineage>
</organism>
<dbReference type="AlphaFoldDB" id="V9DLC9"/>
<name>V9DLC9_9EURO</name>
<proteinExistence type="predicted"/>
<dbReference type="Proteomes" id="UP000030678">
    <property type="component" value="Unassembled WGS sequence"/>
</dbReference>
<feature type="region of interest" description="Disordered" evidence="2">
    <location>
        <begin position="817"/>
        <end position="841"/>
    </location>
</feature>
<dbReference type="VEuPathDB" id="FungiDB:G647_09641"/>
<dbReference type="RefSeq" id="XP_008723857.1">
    <property type="nucleotide sequence ID" value="XM_008725635.1"/>
</dbReference>
<evidence type="ECO:0000313" key="4">
    <source>
        <dbReference type="Proteomes" id="UP000030678"/>
    </source>
</evidence>
<feature type="compositionally biased region" description="Basic and acidic residues" evidence="2">
    <location>
        <begin position="879"/>
        <end position="890"/>
    </location>
</feature>
<protein>
    <submittedName>
        <fullName evidence="3">Uncharacterized protein</fullName>
    </submittedName>
</protein>
<evidence type="ECO:0000256" key="1">
    <source>
        <dbReference type="SAM" id="Coils"/>
    </source>
</evidence>
<feature type="compositionally biased region" description="Low complexity" evidence="2">
    <location>
        <begin position="817"/>
        <end position="831"/>
    </location>
</feature>
<evidence type="ECO:0000256" key="2">
    <source>
        <dbReference type="SAM" id="MobiDB-lite"/>
    </source>
</evidence>
<feature type="coiled-coil region" evidence="1">
    <location>
        <begin position="220"/>
        <end position="310"/>
    </location>
</feature>
<feature type="coiled-coil region" evidence="1">
    <location>
        <begin position="438"/>
        <end position="472"/>
    </location>
</feature>
<reference evidence="3 4" key="1">
    <citation type="submission" date="2013-03" db="EMBL/GenBank/DDBJ databases">
        <title>The Genome Sequence of Cladophialophora carrionii CBS 160.54.</title>
        <authorList>
            <consortium name="The Broad Institute Genomics Platform"/>
            <person name="Cuomo C."/>
            <person name="de Hoog S."/>
            <person name="Gorbushina A."/>
            <person name="Walker B."/>
            <person name="Young S.K."/>
            <person name="Zeng Q."/>
            <person name="Gargeya S."/>
            <person name="Fitzgerald M."/>
            <person name="Haas B."/>
            <person name="Abouelleil A."/>
            <person name="Allen A.W."/>
            <person name="Alvarado L."/>
            <person name="Arachchi H.M."/>
            <person name="Berlin A.M."/>
            <person name="Chapman S.B."/>
            <person name="Gainer-Dewar J."/>
            <person name="Goldberg J."/>
            <person name="Griggs A."/>
            <person name="Gujja S."/>
            <person name="Hansen M."/>
            <person name="Howarth C."/>
            <person name="Imamovic A."/>
            <person name="Ireland A."/>
            <person name="Larimer J."/>
            <person name="McCowan C."/>
            <person name="Murphy C."/>
            <person name="Pearson M."/>
            <person name="Poon T.W."/>
            <person name="Priest M."/>
            <person name="Roberts A."/>
            <person name="Saif S."/>
            <person name="Shea T."/>
            <person name="Sisk P."/>
            <person name="Sykes S."/>
            <person name="Wortman J."/>
            <person name="Nusbaum C."/>
            <person name="Birren B."/>
        </authorList>
    </citation>
    <scope>NUCLEOTIDE SEQUENCE [LARGE SCALE GENOMIC DNA]</scope>
    <source>
        <strain evidence="3 4">CBS 160.54</strain>
    </source>
</reference>